<comment type="caution">
    <text evidence="6">The sequence shown here is derived from an EMBL/GenBank/DDBJ whole genome shotgun (WGS) entry which is preliminary data.</text>
</comment>
<reference evidence="6 7" key="1">
    <citation type="journal article" date="2018" name="Int. J. Syst. Evol. Microbiol.">
        <title>Pseudooceanicola lipolyticus sp. nov., a marine alphaproteobacterium, reclassification of Oceanicola flagellatus as Pseudooceanicola flagellatus comb. nov. and emended description of the genus Pseudooceanicola.</title>
        <authorList>
            <person name="Huang M.-M."/>
            <person name="Guo L.-L."/>
            <person name="Wu Y.-H."/>
            <person name="Lai Q.-L."/>
            <person name="Shao Z.-Z."/>
            <person name="Wang C.-S."/>
            <person name="Wu M."/>
            <person name="Xu X.-W."/>
        </authorList>
    </citation>
    <scope>NUCLEOTIDE SEQUENCE [LARGE SCALE GENOMIC DNA]</scope>
    <source>
        <strain evidence="6 7">157</strain>
    </source>
</reference>
<keyword evidence="2" id="KW-0238">DNA-binding</keyword>
<dbReference type="PRINTS" id="PR00035">
    <property type="entry name" value="HTHGNTR"/>
</dbReference>
<dbReference type="AlphaFoldDB" id="A0A2M8J779"/>
<evidence type="ECO:0000313" key="6">
    <source>
        <dbReference type="EMBL" id="PJE38637.1"/>
    </source>
</evidence>
<dbReference type="Pfam" id="PF00392">
    <property type="entry name" value="GntR"/>
    <property type="match status" value="1"/>
</dbReference>
<gene>
    <name evidence="6" type="ORF">CVM52_00480</name>
</gene>
<dbReference type="Gene3D" id="1.20.120.530">
    <property type="entry name" value="GntR ligand-binding domain-like"/>
    <property type="match status" value="1"/>
</dbReference>
<organism evidence="6 7">
    <name type="scientific">Pseudooceanicola lipolyticus</name>
    <dbReference type="NCBI Taxonomy" id="2029104"/>
    <lineage>
        <taxon>Bacteria</taxon>
        <taxon>Pseudomonadati</taxon>
        <taxon>Pseudomonadota</taxon>
        <taxon>Alphaproteobacteria</taxon>
        <taxon>Rhodobacterales</taxon>
        <taxon>Paracoccaceae</taxon>
        <taxon>Pseudooceanicola</taxon>
    </lineage>
</organism>
<dbReference type="GO" id="GO:0003677">
    <property type="term" value="F:DNA binding"/>
    <property type="evidence" value="ECO:0007669"/>
    <property type="project" value="UniProtKB-KW"/>
</dbReference>
<dbReference type="SUPFAM" id="SSF46785">
    <property type="entry name" value="Winged helix' DNA-binding domain"/>
    <property type="match status" value="1"/>
</dbReference>
<dbReference type="Pfam" id="PF07729">
    <property type="entry name" value="FCD"/>
    <property type="match status" value="1"/>
</dbReference>
<dbReference type="Proteomes" id="UP000231553">
    <property type="component" value="Unassembled WGS sequence"/>
</dbReference>
<feature type="domain" description="HTH gntR-type" evidence="5">
    <location>
        <begin position="19"/>
        <end position="86"/>
    </location>
</feature>
<dbReference type="SMART" id="SM00345">
    <property type="entry name" value="HTH_GNTR"/>
    <property type="match status" value="1"/>
</dbReference>
<dbReference type="InterPro" id="IPR008920">
    <property type="entry name" value="TF_FadR/GntR_C"/>
</dbReference>
<dbReference type="InterPro" id="IPR036390">
    <property type="entry name" value="WH_DNA-bd_sf"/>
</dbReference>
<evidence type="ECO:0000256" key="3">
    <source>
        <dbReference type="ARBA" id="ARBA00023163"/>
    </source>
</evidence>
<keyword evidence="3" id="KW-0804">Transcription</keyword>
<dbReference type="CDD" id="cd07377">
    <property type="entry name" value="WHTH_GntR"/>
    <property type="match status" value="1"/>
</dbReference>
<dbReference type="EMBL" id="PGTB01000001">
    <property type="protein sequence ID" value="PJE38637.1"/>
    <property type="molecule type" value="Genomic_DNA"/>
</dbReference>
<feature type="region of interest" description="Disordered" evidence="4">
    <location>
        <begin position="226"/>
        <end position="257"/>
    </location>
</feature>
<dbReference type="PANTHER" id="PTHR43537:SF24">
    <property type="entry name" value="GLUCONATE OPERON TRANSCRIPTIONAL REPRESSOR"/>
    <property type="match status" value="1"/>
</dbReference>
<dbReference type="SUPFAM" id="SSF48008">
    <property type="entry name" value="GntR ligand-binding domain-like"/>
    <property type="match status" value="1"/>
</dbReference>
<dbReference type="Gene3D" id="1.10.10.10">
    <property type="entry name" value="Winged helix-like DNA-binding domain superfamily/Winged helix DNA-binding domain"/>
    <property type="match status" value="1"/>
</dbReference>
<dbReference type="PROSITE" id="PS50949">
    <property type="entry name" value="HTH_GNTR"/>
    <property type="match status" value="1"/>
</dbReference>
<dbReference type="InterPro" id="IPR011711">
    <property type="entry name" value="GntR_C"/>
</dbReference>
<evidence type="ECO:0000256" key="4">
    <source>
        <dbReference type="SAM" id="MobiDB-lite"/>
    </source>
</evidence>
<dbReference type="GO" id="GO:0003700">
    <property type="term" value="F:DNA-binding transcription factor activity"/>
    <property type="evidence" value="ECO:0007669"/>
    <property type="project" value="InterPro"/>
</dbReference>
<keyword evidence="1" id="KW-0805">Transcription regulation</keyword>
<evidence type="ECO:0000259" key="5">
    <source>
        <dbReference type="PROSITE" id="PS50949"/>
    </source>
</evidence>
<dbReference type="PANTHER" id="PTHR43537">
    <property type="entry name" value="TRANSCRIPTIONAL REGULATOR, GNTR FAMILY"/>
    <property type="match status" value="1"/>
</dbReference>
<proteinExistence type="predicted"/>
<keyword evidence="7" id="KW-1185">Reference proteome</keyword>
<accession>A0A2M8J779</accession>
<dbReference type="InterPro" id="IPR000524">
    <property type="entry name" value="Tscrpt_reg_HTH_GntR"/>
</dbReference>
<name>A0A2M8J779_9RHOB</name>
<sequence>MGMKLADEKTTRGAPRGRKTASLRVYETLRDDIAGGQYSVGERLTEGALADALKVSRTPVREALRRLASEGFVTLSPHAGALVKGWSAQDARDVFETRAIIESEAAARAARNATARDVEELDALARRMEQAAGAPLRDVAGYSEMNRDFHARILRLSGNQRLEEIALNLMDLGFLVRSYRLFEQEDVERSLSDHRQLVKAIGAGEAAWAGAVMRAHVLATTRIFKGTHDAPDPHEPAPHGKAGRDSSNDVSLKDNDR</sequence>
<dbReference type="OrthoDB" id="7620579at2"/>
<dbReference type="SMART" id="SM00895">
    <property type="entry name" value="FCD"/>
    <property type="match status" value="1"/>
</dbReference>
<evidence type="ECO:0000256" key="1">
    <source>
        <dbReference type="ARBA" id="ARBA00023015"/>
    </source>
</evidence>
<dbReference type="InterPro" id="IPR036388">
    <property type="entry name" value="WH-like_DNA-bd_sf"/>
</dbReference>
<evidence type="ECO:0000313" key="7">
    <source>
        <dbReference type="Proteomes" id="UP000231553"/>
    </source>
</evidence>
<evidence type="ECO:0000256" key="2">
    <source>
        <dbReference type="ARBA" id="ARBA00023125"/>
    </source>
</evidence>
<protein>
    <submittedName>
        <fullName evidence="6">GntR family transcriptional regulator</fullName>
    </submittedName>
</protein>